<dbReference type="EMBL" id="CP035037">
    <property type="protein sequence ID" value="QAB17128.1"/>
    <property type="molecule type" value="Genomic_DNA"/>
</dbReference>
<proteinExistence type="predicted"/>
<evidence type="ECO:0000256" key="1">
    <source>
        <dbReference type="SAM" id="MobiDB-lite"/>
    </source>
</evidence>
<gene>
    <name evidence="2" type="ORF">Leucomu_03605</name>
</gene>
<feature type="compositionally biased region" description="Acidic residues" evidence="1">
    <location>
        <begin position="48"/>
        <end position="93"/>
    </location>
</feature>
<dbReference type="Proteomes" id="UP000285768">
    <property type="component" value="Chromosome"/>
</dbReference>
<organism evidence="2 3">
    <name type="scientific">Leucobacter muris</name>
    <dbReference type="NCBI Taxonomy" id="1935379"/>
    <lineage>
        <taxon>Bacteria</taxon>
        <taxon>Bacillati</taxon>
        <taxon>Actinomycetota</taxon>
        <taxon>Actinomycetes</taxon>
        <taxon>Micrococcales</taxon>
        <taxon>Microbacteriaceae</taxon>
        <taxon>Leucobacter</taxon>
    </lineage>
</organism>
<accession>A0ABX5QDM6</accession>
<evidence type="ECO:0000313" key="3">
    <source>
        <dbReference type="Proteomes" id="UP000285768"/>
    </source>
</evidence>
<dbReference type="RefSeq" id="WP_128386377.1">
    <property type="nucleotide sequence ID" value="NZ_CP035037.1"/>
</dbReference>
<evidence type="ECO:0000313" key="2">
    <source>
        <dbReference type="EMBL" id="QAB17128.1"/>
    </source>
</evidence>
<feature type="region of interest" description="Disordered" evidence="1">
    <location>
        <begin position="44"/>
        <end position="94"/>
    </location>
</feature>
<protein>
    <submittedName>
        <fullName evidence="2">Uncharacterized protein</fullName>
    </submittedName>
</protein>
<name>A0ABX5QDM6_9MICO</name>
<reference evidence="2 3" key="1">
    <citation type="submission" date="2019-01" db="EMBL/GenBank/DDBJ databases">
        <title>Leucobacter muris sp. nov. isolated from the nose of a laboratory mouse.</title>
        <authorList>
            <person name="Benga L."/>
            <person name="Sproeer C."/>
            <person name="Schumann P."/>
            <person name="Verbarg S."/>
            <person name="Bunk B."/>
            <person name="Engelhardt E."/>
            <person name="Benten P.M."/>
            <person name="Sager M."/>
        </authorList>
    </citation>
    <scope>NUCLEOTIDE SEQUENCE [LARGE SCALE GENOMIC DNA]</scope>
    <source>
        <strain evidence="2 3">DSM 101948</strain>
    </source>
</reference>
<sequence length="128" mass="14204">MRFLSTKHPELRFHVGDASVKFRAGIAEVTDPDLIEKLHRYEHLGIEPGDDVDPEPDLDDDPESDDPEGDDDPEDDPAIDPEGDDDPDLDAMDEAQLRAFAETEGIDLGKLQNLDKIRTRIAEALAAE</sequence>
<keyword evidence="3" id="KW-1185">Reference proteome</keyword>